<dbReference type="Proteomes" id="UP000824176">
    <property type="component" value="Unassembled WGS sequence"/>
</dbReference>
<feature type="transmembrane region" description="Helical" evidence="6">
    <location>
        <begin position="76"/>
        <end position="97"/>
    </location>
</feature>
<evidence type="ECO:0000256" key="3">
    <source>
        <dbReference type="ARBA" id="ARBA00022692"/>
    </source>
</evidence>
<feature type="transmembrane region" description="Helical" evidence="6">
    <location>
        <begin position="209"/>
        <end position="232"/>
    </location>
</feature>
<evidence type="ECO:0000313" key="9">
    <source>
        <dbReference type="Proteomes" id="UP000824176"/>
    </source>
</evidence>
<dbReference type="SUPFAM" id="SSF103473">
    <property type="entry name" value="MFS general substrate transporter"/>
    <property type="match status" value="1"/>
</dbReference>
<dbReference type="Pfam" id="PF07690">
    <property type="entry name" value="MFS_1"/>
    <property type="match status" value="1"/>
</dbReference>
<keyword evidence="2" id="KW-1003">Cell membrane</keyword>
<evidence type="ECO:0000259" key="7">
    <source>
        <dbReference type="PROSITE" id="PS50850"/>
    </source>
</evidence>
<evidence type="ECO:0000256" key="1">
    <source>
        <dbReference type="ARBA" id="ARBA00004651"/>
    </source>
</evidence>
<dbReference type="AlphaFoldDB" id="A0A9D2GUB0"/>
<dbReference type="PROSITE" id="PS50850">
    <property type="entry name" value="MFS"/>
    <property type="match status" value="1"/>
</dbReference>
<keyword evidence="4 6" id="KW-1133">Transmembrane helix</keyword>
<evidence type="ECO:0000256" key="4">
    <source>
        <dbReference type="ARBA" id="ARBA00022989"/>
    </source>
</evidence>
<reference evidence="8" key="1">
    <citation type="journal article" date="2021" name="PeerJ">
        <title>Extensive microbial diversity within the chicken gut microbiome revealed by metagenomics and culture.</title>
        <authorList>
            <person name="Gilroy R."/>
            <person name="Ravi A."/>
            <person name="Getino M."/>
            <person name="Pursley I."/>
            <person name="Horton D.L."/>
            <person name="Alikhan N.F."/>
            <person name="Baker D."/>
            <person name="Gharbi K."/>
            <person name="Hall N."/>
            <person name="Watson M."/>
            <person name="Adriaenssens E.M."/>
            <person name="Foster-Nyarko E."/>
            <person name="Jarju S."/>
            <person name="Secka A."/>
            <person name="Antonio M."/>
            <person name="Oren A."/>
            <person name="Chaudhuri R.R."/>
            <person name="La Ragione R."/>
            <person name="Hildebrand F."/>
            <person name="Pallen M.J."/>
        </authorList>
    </citation>
    <scope>NUCLEOTIDE SEQUENCE</scope>
    <source>
        <strain evidence="8">ChiW4-1371</strain>
    </source>
</reference>
<protein>
    <submittedName>
        <fullName evidence="8">MFS transporter</fullName>
    </submittedName>
</protein>
<feature type="transmembrane region" description="Helical" evidence="6">
    <location>
        <begin position="365"/>
        <end position="386"/>
    </location>
</feature>
<comment type="caution">
    <text evidence="8">The sequence shown here is derived from an EMBL/GenBank/DDBJ whole genome shotgun (WGS) entry which is preliminary data.</text>
</comment>
<feature type="domain" description="Major facilitator superfamily (MFS) profile" evidence="7">
    <location>
        <begin position="12"/>
        <end position="390"/>
    </location>
</feature>
<feature type="transmembrane region" description="Helical" evidence="6">
    <location>
        <begin position="12"/>
        <end position="33"/>
    </location>
</feature>
<dbReference type="InterPro" id="IPR036259">
    <property type="entry name" value="MFS_trans_sf"/>
</dbReference>
<dbReference type="InterPro" id="IPR020846">
    <property type="entry name" value="MFS_dom"/>
</dbReference>
<dbReference type="GO" id="GO:0022857">
    <property type="term" value="F:transmembrane transporter activity"/>
    <property type="evidence" value="ECO:0007669"/>
    <property type="project" value="InterPro"/>
</dbReference>
<keyword evidence="3 6" id="KW-0812">Transmembrane</keyword>
<evidence type="ECO:0000256" key="6">
    <source>
        <dbReference type="SAM" id="Phobius"/>
    </source>
</evidence>
<dbReference type="Gene3D" id="1.20.1250.20">
    <property type="entry name" value="MFS general substrate transporter like domains"/>
    <property type="match status" value="1"/>
</dbReference>
<evidence type="ECO:0000256" key="2">
    <source>
        <dbReference type="ARBA" id="ARBA00022475"/>
    </source>
</evidence>
<accession>A0A9D2GUB0</accession>
<feature type="transmembrane region" description="Helical" evidence="6">
    <location>
        <begin position="136"/>
        <end position="158"/>
    </location>
</feature>
<feature type="transmembrane region" description="Helical" evidence="6">
    <location>
        <begin position="164"/>
        <end position="186"/>
    </location>
</feature>
<feature type="transmembrane region" description="Helical" evidence="6">
    <location>
        <begin position="333"/>
        <end position="359"/>
    </location>
</feature>
<feature type="transmembrane region" description="Helical" evidence="6">
    <location>
        <begin position="45"/>
        <end position="69"/>
    </location>
</feature>
<keyword evidence="5 6" id="KW-0472">Membrane</keyword>
<dbReference type="CDD" id="cd17324">
    <property type="entry name" value="MFS_NepI_like"/>
    <property type="match status" value="1"/>
</dbReference>
<dbReference type="InterPro" id="IPR050189">
    <property type="entry name" value="MFS_Efflux_Transporters"/>
</dbReference>
<feature type="transmembrane region" description="Helical" evidence="6">
    <location>
        <begin position="275"/>
        <end position="291"/>
    </location>
</feature>
<dbReference type="PANTHER" id="PTHR43124:SF8">
    <property type="entry name" value="INNER MEMBRANE TRANSPORT PROTEIN YDHP"/>
    <property type="match status" value="1"/>
</dbReference>
<feature type="transmembrane region" description="Helical" evidence="6">
    <location>
        <begin position="103"/>
        <end position="124"/>
    </location>
</feature>
<evidence type="ECO:0000313" key="8">
    <source>
        <dbReference type="EMBL" id="HIZ89289.1"/>
    </source>
</evidence>
<proteinExistence type="predicted"/>
<sequence>MSTDLEKTFSLPVITLVLLSFCLGTSEFIVIGILPDISSGLNVSITMAGSLVSIFAIVYAVGTPFAAALAGLFNKFSLIITLTIIFLIGNILCIIAPNYQILVVARIVIAIVSGTLLSVSMAFVPDIVSENKRAPVVAWIYAGFSIASVFGVPVGTLISHSFGWRYSFIFITIFTIVMLLMMLASLPRNTVTVRLNVIGQFVIFKDKRLLLSIFTVFFGASASYVLYTYLAPIFEDILHVPSKYISIALLLFGVAVLFSNIYSGKMAEKNGVYKLRFAFIAQALLMFALPFAFYNDIAGIIVIFILGFLMYLQNSPIQVNVLNIATKEYPGAVTLAASMNSFAFNFGIAFGSVCGSFFVDNIGMHYVGIGGGIIAIFASISAILLYKACNVKN</sequence>
<dbReference type="PANTHER" id="PTHR43124">
    <property type="entry name" value="PURINE EFFLUX PUMP PBUE"/>
    <property type="match status" value="1"/>
</dbReference>
<reference evidence="8" key="2">
    <citation type="submission" date="2021-04" db="EMBL/GenBank/DDBJ databases">
        <authorList>
            <person name="Gilroy R."/>
        </authorList>
    </citation>
    <scope>NUCLEOTIDE SEQUENCE</scope>
    <source>
        <strain evidence="8">ChiW4-1371</strain>
    </source>
</reference>
<feature type="transmembrane region" description="Helical" evidence="6">
    <location>
        <begin position="244"/>
        <end position="263"/>
    </location>
</feature>
<name>A0A9D2GUB0_9BACT</name>
<comment type="subcellular location">
    <subcellularLocation>
        <location evidence="1">Cell membrane</location>
        <topology evidence="1">Multi-pass membrane protein</topology>
    </subcellularLocation>
</comment>
<organism evidence="8 9">
    <name type="scientific">Candidatus Mucispirillum faecigallinarum</name>
    <dbReference type="NCBI Taxonomy" id="2838699"/>
    <lineage>
        <taxon>Bacteria</taxon>
        <taxon>Pseudomonadati</taxon>
        <taxon>Deferribacterota</taxon>
        <taxon>Deferribacteres</taxon>
        <taxon>Deferribacterales</taxon>
        <taxon>Mucispirillaceae</taxon>
        <taxon>Mucispirillum</taxon>
    </lineage>
</organism>
<gene>
    <name evidence="8" type="ORF">H9804_05030</name>
</gene>
<evidence type="ECO:0000256" key="5">
    <source>
        <dbReference type="ARBA" id="ARBA00023136"/>
    </source>
</evidence>
<dbReference type="EMBL" id="DXAQ01000079">
    <property type="protein sequence ID" value="HIZ89289.1"/>
    <property type="molecule type" value="Genomic_DNA"/>
</dbReference>
<feature type="transmembrane region" description="Helical" evidence="6">
    <location>
        <begin position="297"/>
        <end position="312"/>
    </location>
</feature>
<dbReference type="InterPro" id="IPR011701">
    <property type="entry name" value="MFS"/>
</dbReference>
<dbReference type="GO" id="GO:0005886">
    <property type="term" value="C:plasma membrane"/>
    <property type="evidence" value="ECO:0007669"/>
    <property type="project" value="UniProtKB-SubCell"/>
</dbReference>